<evidence type="ECO:0000313" key="2">
    <source>
        <dbReference type="Proteomes" id="UP000036958"/>
    </source>
</evidence>
<name>A0A0L8VCY6_9BACT</name>
<organism evidence="1 2">
    <name type="scientific">Sunxiuqinia dokdonensis</name>
    <dbReference type="NCBI Taxonomy" id="1409788"/>
    <lineage>
        <taxon>Bacteria</taxon>
        <taxon>Pseudomonadati</taxon>
        <taxon>Bacteroidota</taxon>
        <taxon>Bacteroidia</taxon>
        <taxon>Marinilabiliales</taxon>
        <taxon>Prolixibacteraceae</taxon>
        <taxon>Sunxiuqinia</taxon>
    </lineage>
</organism>
<proteinExistence type="predicted"/>
<gene>
    <name evidence="1" type="ORF">NC99_08530</name>
</gene>
<dbReference type="Proteomes" id="UP000036958">
    <property type="component" value="Unassembled WGS sequence"/>
</dbReference>
<sequence length="50" mass="6089">MANHQNKSITSRYQFACDNFQNALDIFELLWNPQDEFRPSIINQYIFRSY</sequence>
<keyword evidence="2" id="KW-1185">Reference proteome</keyword>
<dbReference type="EMBL" id="LGIA01000032">
    <property type="protein sequence ID" value="KOH46316.1"/>
    <property type="molecule type" value="Genomic_DNA"/>
</dbReference>
<evidence type="ECO:0000313" key="1">
    <source>
        <dbReference type="EMBL" id="KOH46316.1"/>
    </source>
</evidence>
<dbReference type="AlphaFoldDB" id="A0A0L8VCY6"/>
<protein>
    <submittedName>
        <fullName evidence="1">Uncharacterized protein</fullName>
    </submittedName>
</protein>
<accession>A0A0L8VCY6</accession>
<reference evidence="2" key="1">
    <citation type="submission" date="2015-07" db="EMBL/GenBank/DDBJ databases">
        <title>Genome sequencing of Sunxiuqinia dokdonensis strain SK.</title>
        <authorList>
            <person name="Ahn S."/>
            <person name="Kim B.-C."/>
        </authorList>
    </citation>
    <scope>NUCLEOTIDE SEQUENCE [LARGE SCALE GENOMIC DNA]</scope>
    <source>
        <strain evidence="2">SK</strain>
    </source>
</reference>
<comment type="caution">
    <text evidence="1">The sequence shown here is derived from an EMBL/GenBank/DDBJ whole genome shotgun (WGS) entry which is preliminary data.</text>
</comment>